<dbReference type="EMBL" id="JAHCVI010000004">
    <property type="protein sequence ID" value="KAG7285674.1"/>
    <property type="molecule type" value="Genomic_DNA"/>
</dbReference>
<feature type="transmembrane region" description="Helical" evidence="6">
    <location>
        <begin position="97"/>
        <end position="114"/>
    </location>
</feature>
<dbReference type="InterPro" id="IPR049326">
    <property type="entry name" value="Rhodopsin_dom_fungi"/>
</dbReference>
<evidence type="ECO:0000256" key="6">
    <source>
        <dbReference type="SAM" id="Phobius"/>
    </source>
</evidence>
<reference evidence="8" key="1">
    <citation type="submission" date="2023-02" db="EMBL/GenBank/DDBJ databases">
        <authorList>
            <person name="Palmer J.M."/>
        </authorList>
    </citation>
    <scope>NUCLEOTIDE SEQUENCE</scope>
    <source>
        <strain evidence="8">FW57</strain>
    </source>
</reference>
<evidence type="ECO:0000256" key="2">
    <source>
        <dbReference type="ARBA" id="ARBA00022692"/>
    </source>
</evidence>
<dbReference type="Pfam" id="PF20684">
    <property type="entry name" value="Fung_rhodopsin"/>
    <property type="match status" value="1"/>
</dbReference>
<evidence type="ECO:0000313" key="9">
    <source>
        <dbReference type="Proteomes" id="UP001197093"/>
    </source>
</evidence>
<keyword evidence="2 6" id="KW-0812">Transmembrane</keyword>
<feature type="transmembrane region" description="Helical" evidence="6">
    <location>
        <begin position="217"/>
        <end position="235"/>
    </location>
</feature>
<keyword evidence="4 6" id="KW-0472">Membrane</keyword>
<evidence type="ECO:0000256" key="4">
    <source>
        <dbReference type="ARBA" id="ARBA00023136"/>
    </source>
</evidence>
<keyword evidence="9" id="KW-1185">Reference proteome</keyword>
<evidence type="ECO:0000256" key="3">
    <source>
        <dbReference type="ARBA" id="ARBA00022989"/>
    </source>
</evidence>
<feature type="transmembrane region" description="Helical" evidence="6">
    <location>
        <begin position="186"/>
        <end position="205"/>
    </location>
</feature>
<dbReference type="PANTHER" id="PTHR33048">
    <property type="entry name" value="PTH11-LIKE INTEGRAL MEMBRANE PROTEIN (AFU_ORTHOLOGUE AFUA_5G11245)"/>
    <property type="match status" value="1"/>
</dbReference>
<accession>A0AAD4EQM2</accession>
<feature type="transmembrane region" description="Helical" evidence="6">
    <location>
        <begin position="59"/>
        <end position="77"/>
    </location>
</feature>
<comment type="similarity">
    <text evidence="5">Belongs to the SAT4 family.</text>
</comment>
<dbReference type="PANTHER" id="PTHR33048:SF42">
    <property type="entry name" value="INTEGRAL MEMBRANE PROTEIN"/>
    <property type="match status" value="1"/>
</dbReference>
<feature type="transmembrane region" description="Helical" evidence="6">
    <location>
        <begin position="134"/>
        <end position="155"/>
    </location>
</feature>
<sequence>MGVTWMAPRAEPADDGLPHVDYGPQLNIVFWLLCVLSGIFLGLRVYCKVYRGRKMWWDDYVLIASWVAFLISAATTSRCVTLGYGLNAYDMPKGTNMSYIAVYAGFFSVLSAAWSKTSFGLTMLRLCTGWVKWFIWFIIITVNAILGVAMLLMWVKCQPFNKIWEPEVEGKCIDGKIIVYFYQWSAGWSGSADIILALLPWTILFNMRPALNVKERLGVAVAMSMGIVAGAASFVKMVMLPKLTGDPAETVAVTIWGGTEGTLTIIAASIPVLRALVSDVKKSLSASKQFNTLDERHLNTTRQGGTRRGTRGDKDGMNIYVSKDVYIHGAYSA</sequence>
<evidence type="ECO:0000256" key="5">
    <source>
        <dbReference type="ARBA" id="ARBA00038359"/>
    </source>
</evidence>
<evidence type="ECO:0000256" key="1">
    <source>
        <dbReference type="ARBA" id="ARBA00004141"/>
    </source>
</evidence>
<keyword evidence="3 6" id="KW-1133">Transmembrane helix</keyword>
<feature type="transmembrane region" description="Helical" evidence="6">
    <location>
        <begin position="255"/>
        <end position="277"/>
    </location>
</feature>
<dbReference type="GO" id="GO:0016020">
    <property type="term" value="C:membrane"/>
    <property type="evidence" value="ECO:0007669"/>
    <property type="project" value="UniProtKB-SubCell"/>
</dbReference>
<feature type="domain" description="Rhodopsin" evidence="7">
    <location>
        <begin position="43"/>
        <end position="278"/>
    </location>
</feature>
<feature type="transmembrane region" description="Helical" evidence="6">
    <location>
        <begin position="28"/>
        <end position="47"/>
    </location>
</feature>
<comment type="caution">
    <text evidence="8">The sequence shown here is derived from an EMBL/GenBank/DDBJ whole genome shotgun (WGS) entry which is preliminary data.</text>
</comment>
<proteinExistence type="inferred from homology"/>
<name>A0AAD4EQM2_9PEZI</name>
<protein>
    <recommendedName>
        <fullName evidence="7">Rhodopsin domain-containing protein</fullName>
    </recommendedName>
</protein>
<gene>
    <name evidence="8" type="ORF">NEMBOFW57_007967</name>
</gene>
<dbReference type="Proteomes" id="UP001197093">
    <property type="component" value="Unassembled WGS sequence"/>
</dbReference>
<evidence type="ECO:0000313" key="8">
    <source>
        <dbReference type="EMBL" id="KAG7285674.1"/>
    </source>
</evidence>
<organism evidence="8 9">
    <name type="scientific">Staphylotrichum longicolle</name>
    <dbReference type="NCBI Taxonomy" id="669026"/>
    <lineage>
        <taxon>Eukaryota</taxon>
        <taxon>Fungi</taxon>
        <taxon>Dikarya</taxon>
        <taxon>Ascomycota</taxon>
        <taxon>Pezizomycotina</taxon>
        <taxon>Sordariomycetes</taxon>
        <taxon>Sordariomycetidae</taxon>
        <taxon>Sordariales</taxon>
        <taxon>Chaetomiaceae</taxon>
        <taxon>Staphylotrichum</taxon>
    </lineage>
</organism>
<comment type="subcellular location">
    <subcellularLocation>
        <location evidence="1">Membrane</location>
        <topology evidence="1">Multi-pass membrane protein</topology>
    </subcellularLocation>
</comment>
<dbReference type="AlphaFoldDB" id="A0AAD4EQM2"/>
<dbReference type="InterPro" id="IPR052337">
    <property type="entry name" value="SAT4-like"/>
</dbReference>
<evidence type="ECO:0000259" key="7">
    <source>
        <dbReference type="Pfam" id="PF20684"/>
    </source>
</evidence>